<dbReference type="InterPro" id="IPR027417">
    <property type="entry name" value="P-loop_NTPase"/>
</dbReference>
<evidence type="ECO:0000313" key="1">
    <source>
        <dbReference type="EMBL" id="GAI26505.1"/>
    </source>
</evidence>
<feature type="non-terminal residue" evidence="1">
    <location>
        <position position="1"/>
    </location>
</feature>
<sequence length="269" mass="30603">RNELDLPDLVVSSLNGFFQRLVEDHQLQKEYPEVMRALADRGLASLLLEYARQLFAQSTTSLEAEVTHYLNLVPTSARDASKFYISMKAKLPWGPAETIDNILAKHKRVVVLGIAGSGKTTEMLNFSIRLSRLAIEGRGDKQVPIYIDMKGWAEGDIISHLKSLLGEYGFHFEKPMVETMLKNYTTVLLFDGLDEVPPTELSWKVNQIKSIAKTYENVRILVSCRPAAYTWDLGFPIACLEPLQDADIIMYMTEFTNEEFNLGRFYSWP</sequence>
<protein>
    <recommendedName>
        <fullName evidence="2">NACHT domain-containing protein</fullName>
    </recommendedName>
</protein>
<organism evidence="1">
    <name type="scientific">marine sediment metagenome</name>
    <dbReference type="NCBI Taxonomy" id="412755"/>
    <lineage>
        <taxon>unclassified sequences</taxon>
        <taxon>metagenomes</taxon>
        <taxon>ecological metagenomes</taxon>
    </lineage>
</organism>
<dbReference type="Gene3D" id="3.40.50.300">
    <property type="entry name" value="P-loop containing nucleotide triphosphate hydrolases"/>
    <property type="match status" value="1"/>
</dbReference>
<dbReference type="SUPFAM" id="SSF52540">
    <property type="entry name" value="P-loop containing nucleoside triphosphate hydrolases"/>
    <property type="match status" value="1"/>
</dbReference>
<evidence type="ECO:0008006" key="2">
    <source>
        <dbReference type="Google" id="ProtNLM"/>
    </source>
</evidence>
<proteinExistence type="predicted"/>
<reference evidence="1" key="1">
    <citation type="journal article" date="2014" name="Front. Microbiol.">
        <title>High frequency of phylogenetically diverse reductive dehalogenase-homologous genes in deep subseafloor sedimentary metagenomes.</title>
        <authorList>
            <person name="Kawai M."/>
            <person name="Futagami T."/>
            <person name="Toyoda A."/>
            <person name="Takaki Y."/>
            <person name="Nishi S."/>
            <person name="Hori S."/>
            <person name="Arai W."/>
            <person name="Tsubouchi T."/>
            <person name="Morono Y."/>
            <person name="Uchiyama I."/>
            <person name="Ito T."/>
            <person name="Fujiyama A."/>
            <person name="Inagaki F."/>
            <person name="Takami H."/>
        </authorList>
    </citation>
    <scope>NUCLEOTIDE SEQUENCE</scope>
    <source>
        <strain evidence="1">Expedition CK06-06</strain>
    </source>
</reference>
<accession>X1NIA8</accession>
<comment type="caution">
    <text evidence="1">The sequence shown here is derived from an EMBL/GenBank/DDBJ whole genome shotgun (WGS) entry which is preliminary data.</text>
</comment>
<dbReference type="AlphaFoldDB" id="X1NIA8"/>
<gene>
    <name evidence="1" type="ORF">S06H3_37821</name>
</gene>
<name>X1NIA8_9ZZZZ</name>
<dbReference type="EMBL" id="BARV01023007">
    <property type="protein sequence ID" value="GAI26505.1"/>
    <property type="molecule type" value="Genomic_DNA"/>
</dbReference>
<feature type="non-terminal residue" evidence="1">
    <location>
        <position position="269"/>
    </location>
</feature>